<reference evidence="2" key="1">
    <citation type="journal article" date="2021" name="IMA Fungus">
        <title>Genomic characterization of three marine fungi, including Emericellopsis atlantica sp. nov. with signatures of a generalist lifestyle and marine biomass degradation.</title>
        <authorList>
            <person name="Hagestad O.C."/>
            <person name="Hou L."/>
            <person name="Andersen J.H."/>
            <person name="Hansen E.H."/>
            <person name="Altermark B."/>
            <person name="Li C."/>
            <person name="Kuhnert E."/>
            <person name="Cox R.J."/>
            <person name="Crous P.W."/>
            <person name="Spatafora J.W."/>
            <person name="Lail K."/>
            <person name="Amirebrahimi M."/>
            <person name="Lipzen A."/>
            <person name="Pangilinan J."/>
            <person name="Andreopoulos W."/>
            <person name="Hayes R.D."/>
            <person name="Ng V."/>
            <person name="Grigoriev I.V."/>
            <person name="Jackson S.A."/>
            <person name="Sutton T.D.S."/>
            <person name="Dobson A.D.W."/>
            <person name="Rama T."/>
        </authorList>
    </citation>
    <scope>NUCLEOTIDE SEQUENCE</scope>
    <source>
        <strain evidence="2">TRa3180A</strain>
    </source>
</reference>
<feature type="chain" id="PRO_5040415796" evidence="1">
    <location>
        <begin position="24"/>
        <end position="167"/>
    </location>
</feature>
<gene>
    <name evidence="2" type="ORF">BJ878DRAFT_578920</name>
</gene>
<dbReference type="EMBL" id="MU254395">
    <property type="protein sequence ID" value="KAG9240600.1"/>
    <property type="molecule type" value="Genomic_DNA"/>
</dbReference>
<keyword evidence="1" id="KW-0732">Signal</keyword>
<feature type="signal peptide" evidence="1">
    <location>
        <begin position="1"/>
        <end position="23"/>
    </location>
</feature>
<name>A0A9P8CBI1_9HELO</name>
<organism evidence="2 3">
    <name type="scientific">Calycina marina</name>
    <dbReference type="NCBI Taxonomy" id="1763456"/>
    <lineage>
        <taxon>Eukaryota</taxon>
        <taxon>Fungi</taxon>
        <taxon>Dikarya</taxon>
        <taxon>Ascomycota</taxon>
        <taxon>Pezizomycotina</taxon>
        <taxon>Leotiomycetes</taxon>
        <taxon>Helotiales</taxon>
        <taxon>Pezizellaceae</taxon>
        <taxon>Calycina</taxon>
    </lineage>
</organism>
<dbReference type="AlphaFoldDB" id="A0A9P8CBI1"/>
<dbReference type="Proteomes" id="UP000887226">
    <property type="component" value="Unassembled WGS sequence"/>
</dbReference>
<proteinExistence type="predicted"/>
<comment type="caution">
    <text evidence="2">The sequence shown here is derived from an EMBL/GenBank/DDBJ whole genome shotgun (WGS) entry which is preliminary data.</text>
</comment>
<evidence type="ECO:0000313" key="2">
    <source>
        <dbReference type="EMBL" id="KAG9240600.1"/>
    </source>
</evidence>
<accession>A0A9P8CBI1</accession>
<evidence type="ECO:0000313" key="3">
    <source>
        <dbReference type="Proteomes" id="UP000887226"/>
    </source>
</evidence>
<protein>
    <submittedName>
        <fullName evidence="2">Uncharacterized protein</fullName>
    </submittedName>
</protein>
<sequence length="167" mass="18760">MYTVWYFLLFLVFIVALCLVAVASFPTVESNVLATPTIPVEKGKYTSLASRKINANAAEVTVEGFAKRGLNTRLTLLDREKNKMAFRTTMYPAWLLGSELVQEVIPLKDNSHFCEYRTWYTLEGVGASFLLSMAGAEFREAFKRSAANLPSHMARVIAERKQQKVGI</sequence>
<keyword evidence="3" id="KW-1185">Reference proteome</keyword>
<dbReference type="OrthoDB" id="509124at2759"/>
<evidence type="ECO:0000256" key="1">
    <source>
        <dbReference type="SAM" id="SignalP"/>
    </source>
</evidence>